<accession>A0A9P8BVP0</accession>
<evidence type="ECO:0000313" key="12">
    <source>
        <dbReference type="EMBL" id="KAG9070689.1"/>
    </source>
</evidence>
<dbReference type="PROSITE" id="PS00061">
    <property type="entry name" value="ADH_SHORT"/>
    <property type="match status" value="1"/>
</dbReference>
<dbReference type="PRINTS" id="PR00080">
    <property type="entry name" value="SDRFAMILY"/>
</dbReference>
<evidence type="ECO:0000256" key="7">
    <source>
        <dbReference type="ARBA" id="ARBA00023098"/>
    </source>
</evidence>
<dbReference type="EMBL" id="JAHRHY010000003">
    <property type="protein sequence ID" value="KAG9070689.1"/>
    <property type="molecule type" value="Genomic_DNA"/>
</dbReference>
<dbReference type="GO" id="GO:0006631">
    <property type="term" value="P:fatty acid metabolic process"/>
    <property type="evidence" value="ECO:0007669"/>
    <property type="project" value="UniProtKB-KW"/>
</dbReference>
<dbReference type="CDD" id="cd05353">
    <property type="entry name" value="hydroxyacyl-CoA-like_DH_SDR_c-like"/>
    <property type="match status" value="1"/>
</dbReference>
<dbReference type="PRINTS" id="PR00081">
    <property type="entry name" value="GDHRDH"/>
</dbReference>
<evidence type="ECO:0000256" key="1">
    <source>
        <dbReference type="ARBA" id="ARBA00004275"/>
    </source>
</evidence>
<dbReference type="InterPro" id="IPR029069">
    <property type="entry name" value="HotDog_dom_sf"/>
</dbReference>
<keyword evidence="8" id="KW-0576">Peroxisome</keyword>
<sequence length="619" mass="66655">MADNSNLRFDGRVVIVTGAGGGLGRSHALAFGARGASVVVNDLGGSTTGEGASNRAADVVVEEIRAAGGKAVANYDSVLDGEKIVETAMKAFGRVDIVINNAGILKDVSFARMTDQQWNLIFQVHVEGAYKVLKAAWPIFRKQKFGRIINTTSAAGLYGNFGQANYSAAKLALVGLTQTLALEGKRDNIHCNVIAPMAASRMTETILPPDMLASLKPEMVTPLVEYLCHEDTTESGSIFEVGAGFVGKLRWERTGGHGFPIDKTLLPEHISEEWAKITDFEDGRATHPTNTAESMEGIMANFENVAEASGERPTVVSADGKVDVEAAKSLEFASEVFEYSERDVILYNLGIGAKRTDLHLVYENNEAFGAVPTFGVVPSFTAMNAVPFGDILPSFNPMMLLHGEQYLEIIRPFPTSGKLTSTPYIVDILDKGKGCVVTIGVKTTDEEGNDICINEFTMFIRGSGGFGGKKDGTDRGAATANNQIPARKPDFVVQEKTSEDQAALYRLSGDWNPLHIDPDMAAIGGFDVPILHGLCSFGVAGKHIFNTYCSNDATQFKNIKVRFAKTVNPGETLETSMWREGNKVLFQVRAVERDAIVISNAAVELQGEALKNAPAKSKL</sequence>
<comment type="similarity">
    <text evidence="3">Belongs to the short-chain dehydrogenases/reductases (SDR) family.</text>
</comment>
<dbReference type="GO" id="GO:0016853">
    <property type="term" value="F:isomerase activity"/>
    <property type="evidence" value="ECO:0007669"/>
    <property type="project" value="UniProtKB-KW"/>
</dbReference>
<dbReference type="FunFam" id="3.10.129.10:FF:000013">
    <property type="entry name" value="Peroxisomal multifunctional enzyme type 2"/>
    <property type="match status" value="1"/>
</dbReference>
<comment type="subcellular location">
    <subcellularLocation>
        <location evidence="1">Peroxisome</location>
    </subcellularLocation>
</comment>
<evidence type="ECO:0000313" key="13">
    <source>
        <dbReference type="Proteomes" id="UP000707451"/>
    </source>
</evidence>
<dbReference type="InterPro" id="IPR054357">
    <property type="entry name" value="MFE-2_N"/>
</dbReference>
<dbReference type="SUPFAM" id="SSF54637">
    <property type="entry name" value="Thioesterase/thiol ester dehydrase-isomerase"/>
    <property type="match status" value="2"/>
</dbReference>
<dbReference type="Proteomes" id="UP000707451">
    <property type="component" value="Unassembled WGS sequence"/>
</dbReference>
<dbReference type="GO" id="GO:0004300">
    <property type="term" value="F:enoyl-CoA hydratase activity"/>
    <property type="evidence" value="ECO:0007669"/>
    <property type="project" value="UniProtKB-ARBA"/>
</dbReference>
<dbReference type="AlphaFoldDB" id="A0A9P8BVP0"/>
<dbReference type="InterPro" id="IPR020904">
    <property type="entry name" value="Sc_DH/Rdtase_CS"/>
</dbReference>
<proteinExistence type="inferred from homology"/>
<keyword evidence="4" id="KW-0276">Fatty acid metabolism</keyword>
<dbReference type="OrthoDB" id="3592703at2759"/>
<dbReference type="Pfam" id="PF22622">
    <property type="entry name" value="MFE-2_hydrat-2_N"/>
    <property type="match status" value="1"/>
</dbReference>
<dbReference type="InterPro" id="IPR057326">
    <property type="entry name" value="KR_dom"/>
</dbReference>
<protein>
    <recommendedName>
        <fullName evidence="11">Ketoreductase domain-containing protein</fullName>
    </recommendedName>
</protein>
<dbReference type="SMART" id="SM00822">
    <property type="entry name" value="PKS_KR"/>
    <property type="match status" value="1"/>
</dbReference>
<evidence type="ECO:0000256" key="2">
    <source>
        <dbReference type="ARBA" id="ARBA00005005"/>
    </source>
</evidence>
<dbReference type="InterPro" id="IPR002539">
    <property type="entry name" value="MaoC-like_dom"/>
</dbReference>
<keyword evidence="13" id="KW-1185">Reference proteome</keyword>
<reference evidence="12" key="1">
    <citation type="submission" date="2021-06" db="EMBL/GenBank/DDBJ databases">
        <title>Genome Sequence of Mortierella hyaline Strain SCG-10, a Cold-Adapted, Nitrate-Reducing Fungus Isolated from Soil in Minnesota, USA.</title>
        <authorList>
            <person name="Aldossari N."/>
        </authorList>
    </citation>
    <scope>NUCLEOTIDE SEQUENCE</scope>
    <source>
        <strain evidence="12">SCG-10</strain>
    </source>
</reference>
<dbReference type="InterPro" id="IPR036291">
    <property type="entry name" value="NAD(P)-bd_dom_sf"/>
</dbReference>
<keyword evidence="5" id="KW-0521">NADP</keyword>
<evidence type="ECO:0000256" key="9">
    <source>
        <dbReference type="ARBA" id="ARBA00023235"/>
    </source>
</evidence>
<comment type="pathway">
    <text evidence="2">Lipid metabolism; fatty acid beta-oxidation.</text>
</comment>
<keyword evidence="9" id="KW-0413">Isomerase</keyword>
<evidence type="ECO:0000256" key="5">
    <source>
        <dbReference type="ARBA" id="ARBA00022857"/>
    </source>
</evidence>
<dbReference type="Pfam" id="PF00106">
    <property type="entry name" value="adh_short"/>
    <property type="match status" value="1"/>
</dbReference>
<keyword evidence="7" id="KW-0443">Lipid metabolism</keyword>
<dbReference type="PANTHER" id="PTHR45024:SF2">
    <property type="entry name" value="SCP2 DOMAIN-CONTAINING PROTEIN"/>
    <property type="match status" value="1"/>
</dbReference>
<comment type="caution">
    <text evidence="12">The sequence shown here is derived from an EMBL/GenBank/DDBJ whole genome shotgun (WGS) entry which is preliminary data.</text>
</comment>
<keyword evidence="6" id="KW-0560">Oxidoreductase</keyword>
<dbReference type="PANTHER" id="PTHR45024">
    <property type="entry name" value="DEHYDROGENASES, SHORT CHAIN"/>
    <property type="match status" value="1"/>
</dbReference>
<dbReference type="GO" id="GO:0016491">
    <property type="term" value="F:oxidoreductase activity"/>
    <property type="evidence" value="ECO:0007669"/>
    <property type="project" value="UniProtKB-KW"/>
</dbReference>
<evidence type="ECO:0000256" key="4">
    <source>
        <dbReference type="ARBA" id="ARBA00022832"/>
    </source>
</evidence>
<evidence type="ECO:0000256" key="8">
    <source>
        <dbReference type="ARBA" id="ARBA00023140"/>
    </source>
</evidence>
<dbReference type="FunFam" id="3.40.50.720:FF:000185">
    <property type="entry name" value="peroxisomal multifunctional enzyme type 2"/>
    <property type="match status" value="1"/>
</dbReference>
<dbReference type="CDD" id="cd03448">
    <property type="entry name" value="HDE_HSD"/>
    <property type="match status" value="1"/>
</dbReference>
<dbReference type="InterPro" id="IPR002347">
    <property type="entry name" value="SDR_fam"/>
</dbReference>
<gene>
    <name evidence="12" type="ORF">KI688_008228</name>
</gene>
<keyword evidence="10" id="KW-0456">Lyase</keyword>
<dbReference type="InterPro" id="IPR051687">
    <property type="entry name" value="Peroxisomal_Beta-Oxidation"/>
</dbReference>
<dbReference type="Gene3D" id="1.10.287.4290">
    <property type="match status" value="1"/>
</dbReference>
<dbReference type="SUPFAM" id="SSF51735">
    <property type="entry name" value="NAD(P)-binding Rossmann-fold domains"/>
    <property type="match status" value="1"/>
</dbReference>
<name>A0A9P8BVP0_9FUNG</name>
<feature type="domain" description="Ketoreductase" evidence="11">
    <location>
        <begin position="12"/>
        <end position="205"/>
    </location>
</feature>
<dbReference type="Gene3D" id="3.40.50.720">
    <property type="entry name" value="NAD(P)-binding Rossmann-like Domain"/>
    <property type="match status" value="1"/>
</dbReference>
<evidence type="ECO:0000256" key="10">
    <source>
        <dbReference type="ARBA" id="ARBA00023239"/>
    </source>
</evidence>
<evidence type="ECO:0000259" key="11">
    <source>
        <dbReference type="SMART" id="SM00822"/>
    </source>
</evidence>
<evidence type="ECO:0000256" key="3">
    <source>
        <dbReference type="ARBA" id="ARBA00006484"/>
    </source>
</evidence>
<organism evidence="12 13">
    <name type="scientific">Linnemannia hyalina</name>
    <dbReference type="NCBI Taxonomy" id="64524"/>
    <lineage>
        <taxon>Eukaryota</taxon>
        <taxon>Fungi</taxon>
        <taxon>Fungi incertae sedis</taxon>
        <taxon>Mucoromycota</taxon>
        <taxon>Mortierellomycotina</taxon>
        <taxon>Mortierellomycetes</taxon>
        <taxon>Mortierellales</taxon>
        <taxon>Mortierellaceae</taxon>
        <taxon>Linnemannia</taxon>
    </lineage>
</organism>
<dbReference type="Gene3D" id="3.10.129.10">
    <property type="entry name" value="Hotdog Thioesterase"/>
    <property type="match status" value="1"/>
</dbReference>
<dbReference type="GO" id="GO:0005777">
    <property type="term" value="C:peroxisome"/>
    <property type="evidence" value="ECO:0007669"/>
    <property type="project" value="UniProtKB-SubCell"/>
</dbReference>
<evidence type="ECO:0000256" key="6">
    <source>
        <dbReference type="ARBA" id="ARBA00023002"/>
    </source>
</evidence>
<dbReference type="Pfam" id="PF01575">
    <property type="entry name" value="MaoC_dehydratas"/>
    <property type="match status" value="1"/>
</dbReference>